<evidence type="ECO:0000256" key="2">
    <source>
        <dbReference type="ARBA" id="ARBA00008335"/>
    </source>
</evidence>
<comment type="similarity">
    <text evidence="2">Belongs to the major facilitator superfamily.</text>
</comment>
<dbReference type="EMBL" id="OU900105">
    <property type="protein sequence ID" value="CAG9856907.1"/>
    <property type="molecule type" value="Genomic_DNA"/>
</dbReference>
<keyword evidence="6 7" id="KW-0472">Membrane</keyword>
<evidence type="ECO:0000256" key="7">
    <source>
        <dbReference type="SAM" id="Phobius"/>
    </source>
</evidence>
<feature type="transmembrane region" description="Helical" evidence="7">
    <location>
        <begin position="83"/>
        <end position="102"/>
    </location>
</feature>
<evidence type="ECO:0000256" key="1">
    <source>
        <dbReference type="ARBA" id="ARBA00004141"/>
    </source>
</evidence>
<reference evidence="9" key="1">
    <citation type="submission" date="2022-01" db="EMBL/GenBank/DDBJ databases">
        <authorList>
            <person name="King R."/>
        </authorList>
    </citation>
    <scope>NUCLEOTIDE SEQUENCE</scope>
</reference>
<evidence type="ECO:0000313" key="10">
    <source>
        <dbReference type="Proteomes" id="UP001153712"/>
    </source>
</evidence>
<dbReference type="GO" id="GO:0022857">
    <property type="term" value="F:transmembrane transporter activity"/>
    <property type="evidence" value="ECO:0007669"/>
    <property type="project" value="InterPro"/>
</dbReference>
<evidence type="ECO:0000256" key="4">
    <source>
        <dbReference type="ARBA" id="ARBA00022692"/>
    </source>
</evidence>
<feature type="transmembrane region" description="Helical" evidence="7">
    <location>
        <begin position="370"/>
        <end position="389"/>
    </location>
</feature>
<feature type="transmembrane region" description="Helical" evidence="7">
    <location>
        <begin position="136"/>
        <end position="158"/>
    </location>
</feature>
<dbReference type="InterPro" id="IPR036259">
    <property type="entry name" value="MFS_trans_sf"/>
</dbReference>
<dbReference type="SUPFAM" id="SSF103473">
    <property type="entry name" value="MFS general substrate transporter"/>
    <property type="match status" value="1"/>
</dbReference>
<organism evidence="9 10">
    <name type="scientific">Phyllotreta striolata</name>
    <name type="common">Striped flea beetle</name>
    <name type="synonym">Crioceris striolata</name>
    <dbReference type="NCBI Taxonomy" id="444603"/>
    <lineage>
        <taxon>Eukaryota</taxon>
        <taxon>Metazoa</taxon>
        <taxon>Ecdysozoa</taxon>
        <taxon>Arthropoda</taxon>
        <taxon>Hexapoda</taxon>
        <taxon>Insecta</taxon>
        <taxon>Pterygota</taxon>
        <taxon>Neoptera</taxon>
        <taxon>Endopterygota</taxon>
        <taxon>Coleoptera</taxon>
        <taxon>Polyphaga</taxon>
        <taxon>Cucujiformia</taxon>
        <taxon>Chrysomeloidea</taxon>
        <taxon>Chrysomelidae</taxon>
        <taxon>Galerucinae</taxon>
        <taxon>Alticini</taxon>
        <taxon>Phyllotreta</taxon>
    </lineage>
</organism>
<keyword evidence="4 7" id="KW-0812">Transmembrane</keyword>
<dbReference type="InterPro" id="IPR020846">
    <property type="entry name" value="MFS_dom"/>
</dbReference>
<dbReference type="PANTHER" id="PTHR23511">
    <property type="entry name" value="SYNAPTIC VESICLE GLYCOPROTEIN 2"/>
    <property type="match status" value="1"/>
</dbReference>
<proteinExistence type="inferred from homology"/>
<evidence type="ECO:0000256" key="3">
    <source>
        <dbReference type="ARBA" id="ARBA00022448"/>
    </source>
</evidence>
<evidence type="ECO:0000259" key="8">
    <source>
        <dbReference type="PROSITE" id="PS50850"/>
    </source>
</evidence>
<dbReference type="Proteomes" id="UP001153712">
    <property type="component" value="Chromosome 12"/>
</dbReference>
<comment type="subcellular location">
    <subcellularLocation>
        <location evidence="1">Membrane</location>
        <topology evidence="1">Multi-pass membrane protein</topology>
    </subcellularLocation>
</comment>
<keyword evidence="3" id="KW-0813">Transport</keyword>
<feature type="domain" description="Major facilitator superfamily (MFS) profile" evidence="8">
    <location>
        <begin position="45"/>
        <end position="513"/>
    </location>
</feature>
<dbReference type="GO" id="GO:0016020">
    <property type="term" value="C:membrane"/>
    <property type="evidence" value="ECO:0007669"/>
    <property type="project" value="UniProtKB-SubCell"/>
</dbReference>
<keyword evidence="5 7" id="KW-1133">Transmembrane helix</keyword>
<feature type="transmembrane region" description="Helical" evidence="7">
    <location>
        <begin position="211"/>
        <end position="230"/>
    </location>
</feature>
<gene>
    <name evidence="9" type="ORF">PHYEVI_LOCUS3318</name>
</gene>
<feature type="transmembrane region" description="Helical" evidence="7">
    <location>
        <begin position="170"/>
        <end position="191"/>
    </location>
</feature>
<evidence type="ECO:0000256" key="5">
    <source>
        <dbReference type="ARBA" id="ARBA00022989"/>
    </source>
</evidence>
<evidence type="ECO:0000256" key="6">
    <source>
        <dbReference type="ARBA" id="ARBA00023136"/>
    </source>
</evidence>
<dbReference type="Pfam" id="PF00083">
    <property type="entry name" value="Sugar_tr"/>
    <property type="match status" value="1"/>
</dbReference>
<dbReference type="AlphaFoldDB" id="A0A9N9TMV0"/>
<feature type="transmembrane region" description="Helical" evidence="7">
    <location>
        <begin position="111"/>
        <end position="130"/>
    </location>
</feature>
<accession>A0A9N9TMV0</accession>
<feature type="transmembrane region" description="Helical" evidence="7">
    <location>
        <begin position="401"/>
        <end position="420"/>
    </location>
</feature>
<protein>
    <recommendedName>
        <fullName evidence="8">Major facilitator superfamily (MFS) profile domain-containing protein</fullName>
    </recommendedName>
</protein>
<dbReference type="InterPro" id="IPR005828">
    <property type="entry name" value="MFS_sugar_transport-like"/>
</dbReference>
<dbReference type="PROSITE" id="PS50850">
    <property type="entry name" value="MFS"/>
    <property type="match status" value="1"/>
</dbReference>
<evidence type="ECO:0000313" key="9">
    <source>
        <dbReference type="EMBL" id="CAG9856907.1"/>
    </source>
</evidence>
<dbReference type="PANTHER" id="PTHR23511:SF36">
    <property type="entry name" value="EG:BACR7A4.13 PROTEIN-RELATED"/>
    <property type="match status" value="1"/>
</dbReference>
<name>A0A9N9TMV0_PHYSR</name>
<keyword evidence="10" id="KW-1185">Reference proteome</keyword>
<feature type="transmembrane region" description="Helical" evidence="7">
    <location>
        <begin position="426"/>
        <end position="447"/>
    </location>
</feature>
<dbReference type="OrthoDB" id="3936150at2759"/>
<feature type="transmembrane region" description="Helical" evidence="7">
    <location>
        <begin position="41"/>
        <end position="58"/>
    </location>
</feature>
<dbReference type="Gene3D" id="1.20.1250.20">
    <property type="entry name" value="MFS general substrate transporter like domains"/>
    <property type="match status" value="1"/>
</dbReference>
<feature type="transmembrane region" description="Helical" evidence="7">
    <location>
        <begin position="490"/>
        <end position="511"/>
    </location>
</feature>
<sequence length="517" mass="56912">MGVHQNNKSDNSEHEGVTMNPTAETAATFEEAITATGFGKFNYLLLFIIFFPSIAQLLNTVELSYVLPVAQCDLELSLEDKGFLNGAMFAGMITSGLFWGYISDALGRKRIIVYGYLVTGVFAVTAALATNKTVLMVAKLLSGVFINGPYSAGSCHIIEFHSNFYRGRVNLAKGIFISIGNLLLPVLAWAILPRKWDFSFFGLYELHSWNILLLICASTTIISSVLYTFVPESPKFLMATGRTEEALNVMKKIYALNSGQSQENFPVKSLVEETTNKKKVSKALKDGFMGMGKMFHKPQIFYICLGCFNAFSLIMSSNTLKLWLPQIFQAINDYQYYHNDTNSICVMLDELKPHQENFTTQNCFVNLENISVYINTFIVAATRILMFALSDYFLQLLGVKTLTVVTCFLCAGLNSSIYFARSSQVVTALAATGTATASVAENVLIALTLELFPTNLRAIALSIQLTAGRIGTLVGSAIFPYLLLSGCLPPFMFIGLFGSACGLVSLFYTSVKNKPLE</sequence>